<evidence type="ECO:0000313" key="2">
    <source>
        <dbReference type="EMBL" id="CAE8602941.1"/>
    </source>
</evidence>
<dbReference type="Proteomes" id="UP000654075">
    <property type="component" value="Unassembled WGS sequence"/>
</dbReference>
<organism evidence="2 3">
    <name type="scientific">Polarella glacialis</name>
    <name type="common">Dinoflagellate</name>
    <dbReference type="NCBI Taxonomy" id="89957"/>
    <lineage>
        <taxon>Eukaryota</taxon>
        <taxon>Sar</taxon>
        <taxon>Alveolata</taxon>
        <taxon>Dinophyceae</taxon>
        <taxon>Suessiales</taxon>
        <taxon>Suessiaceae</taxon>
        <taxon>Polarella</taxon>
    </lineage>
</organism>
<name>A0A813EP81_POLGL</name>
<evidence type="ECO:0000256" key="1">
    <source>
        <dbReference type="SAM" id="MobiDB-lite"/>
    </source>
</evidence>
<gene>
    <name evidence="2" type="ORF">PGLA1383_LOCUS21172</name>
</gene>
<accession>A0A813EP81</accession>
<feature type="non-terminal residue" evidence="2">
    <location>
        <position position="61"/>
    </location>
</feature>
<feature type="non-terminal residue" evidence="2">
    <location>
        <position position="1"/>
    </location>
</feature>
<dbReference type="EMBL" id="CAJNNV010014828">
    <property type="protein sequence ID" value="CAE8602941.1"/>
    <property type="molecule type" value="Genomic_DNA"/>
</dbReference>
<comment type="caution">
    <text evidence="2">The sequence shown here is derived from an EMBL/GenBank/DDBJ whole genome shotgun (WGS) entry which is preliminary data.</text>
</comment>
<keyword evidence="3" id="KW-1185">Reference proteome</keyword>
<protein>
    <submittedName>
        <fullName evidence="2">Uncharacterized protein</fullName>
    </submittedName>
</protein>
<dbReference type="AlphaFoldDB" id="A0A813EP81"/>
<evidence type="ECO:0000313" key="3">
    <source>
        <dbReference type="Proteomes" id="UP000654075"/>
    </source>
</evidence>
<feature type="region of interest" description="Disordered" evidence="1">
    <location>
        <begin position="36"/>
        <end position="61"/>
    </location>
</feature>
<proteinExistence type="predicted"/>
<reference evidence="2" key="1">
    <citation type="submission" date="2021-02" db="EMBL/GenBank/DDBJ databases">
        <authorList>
            <person name="Dougan E. K."/>
            <person name="Rhodes N."/>
            <person name="Thang M."/>
            <person name="Chan C."/>
        </authorList>
    </citation>
    <scope>NUCLEOTIDE SEQUENCE</scope>
</reference>
<sequence length="61" mass="6634">QGLREKALVEDNDGVSVPVTMFHPQRRLSIISRTTASGNSGVSKQEVDVEVVKPKSPSSRK</sequence>
<dbReference type="OrthoDB" id="60033at2759"/>